<keyword evidence="9" id="KW-0346">Stress response</keyword>
<keyword evidence="18" id="KW-1185">Reference proteome</keyword>
<feature type="transmembrane region" description="Helical" evidence="16">
    <location>
        <begin position="192"/>
        <end position="212"/>
    </location>
</feature>
<evidence type="ECO:0000256" key="2">
    <source>
        <dbReference type="ARBA" id="ARBA00008130"/>
    </source>
</evidence>
<feature type="region of interest" description="Disordered" evidence="15">
    <location>
        <begin position="233"/>
        <end position="272"/>
    </location>
</feature>
<dbReference type="Proteomes" id="UP000554235">
    <property type="component" value="Unassembled WGS sequence"/>
</dbReference>
<protein>
    <recommendedName>
        <fullName evidence="13">Opsin-like protein carO</fullName>
    </recommendedName>
    <alternativeName>
        <fullName evidence="14">Carotenoid biosynthesis cluster protein O</fullName>
    </alternativeName>
</protein>
<evidence type="ECO:0000256" key="4">
    <source>
        <dbReference type="ARBA" id="ARBA00022606"/>
    </source>
</evidence>
<feature type="transmembrane region" description="Helical" evidence="16">
    <location>
        <begin position="21"/>
        <end position="40"/>
    </location>
</feature>
<sequence>MTVATVAFIGLGMRKPRTDRIFHYITAAITMAAAISYFSMASNLGWTPIAVQFRRRNHRVAGVYREIFYVRYIDWFITTPLLLMDLLLTAGMPWPTVLWVILVDWVMIVTGLVGALVKSSYKWGYFAFGCAALAYIVYQLAWEARIHANRIGNDVGRVFLACGTLTLVVWICYPIAWGVCEGGNIISPDSEAVFYGILDLLAKPVFGTMLLWGHRNIDPARLGLRIRDIGEGPVHLDGPGDRKNRGNPATAGATVDGTRGEGSVLAASTTTA</sequence>
<evidence type="ECO:0000256" key="6">
    <source>
        <dbReference type="ARBA" id="ARBA00022925"/>
    </source>
</evidence>
<keyword evidence="3" id="KW-0600">Photoreceptor protein</keyword>
<name>A0A8H4P487_9HYPO</name>
<accession>A0A8H4P487</accession>
<dbReference type="CDD" id="cd15239">
    <property type="entry name" value="7tm_YRO2_fungal-like"/>
    <property type="match status" value="1"/>
</dbReference>
<dbReference type="GO" id="GO:0005886">
    <property type="term" value="C:plasma membrane"/>
    <property type="evidence" value="ECO:0007669"/>
    <property type="project" value="TreeGrafter"/>
</dbReference>
<dbReference type="SMART" id="SM01021">
    <property type="entry name" value="Bac_rhodopsin"/>
    <property type="match status" value="1"/>
</dbReference>
<comment type="caution">
    <text evidence="17">The sequence shown here is derived from an EMBL/GenBank/DDBJ whole genome shotgun (WGS) entry which is preliminary data.</text>
</comment>
<reference evidence="17 18" key="1">
    <citation type="submission" date="2020-01" db="EMBL/GenBank/DDBJ databases">
        <title>Identification and distribution of gene clusters putatively required for synthesis of sphingolipid metabolism inhibitors in phylogenetically diverse species of the filamentous fungus Fusarium.</title>
        <authorList>
            <person name="Kim H.-S."/>
            <person name="Busman M."/>
            <person name="Brown D.W."/>
            <person name="Divon H."/>
            <person name="Uhlig S."/>
            <person name="Proctor R.H."/>
        </authorList>
    </citation>
    <scope>NUCLEOTIDE SEQUENCE [LARGE SCALE GENOMIC DNA]</scope>
    <source>
        <strain evidence="17 18">NRRL 20459</strain>
    </source>
</reference>
<evidence type="ECO:0000256" key="8">
    <source>
        <dbReference type="ARBA" id="ARBA00022991"/>
    </source>
</evidence>
<keyword evidence="4" id="KW-0716">Sensory transduction</keyword>
<gene>
    <name evidence="17" type="ORF">FALBO_14704</name>
</gene>
<evidence type="ECO:0000256" key="7">
    <source>
        <dbReference type="ARBA" id="ARBA00022989"/>
    </source>
</evidence>
<evidence type="ECO:0000256" key="11">
    <source>
        <dbReference type="ARBA" id="ARBA00023170"/>
    </source>
</evidence>
<dbReference type="InterPro" id="IPR043476">
    <property type="entry name" value="Yro2-like_7TM"/>
</dbReference>
<evidence type="ECO:0000313" key="17">
    <source>
        <dbReference type="EMBL" id="KAF4458565.1"/>
    </source>
</evidence>
<keyword evidence="11" id="KW-0675">Receptor</keyword>
<dbReference type="OrthoDB" id="10261467at2759"/>
<comment type="subcellular location">
    <subcellularLocation>
        <location evidence="1">Membrane</location>
        <topology evidence="1">Multi-pass membrane protein</topology>
    </subcellularLocation>
</comment>
<evidence type="ECO:0000313" key="18">
    <source>
        <dbReference type="Proteomes" id="UP000554235"/>
    </source>
</evidence>
<proteinExistence type="inferred from homology"/>
<keyword evidence="7 16" id="KW-1133">Transmembrane helix</keyword>
<keyword evidence="12" id="KW-0325">Glycoprotein</keyword>
<dbReference type="InterPro" id="IPR001425">
    <property type="entry name" value="Arc/bac/fun_rhodopsins"/>
</dbReference>
<feature type="transmembrane region" description="Helical" evidence="16">
    <location>
        <begin position="123"/>
        <end position="142"/>
    </location>
</feature>
<dbReference type="AlphaFoldDB" id="A0A8H4P487"/>
<evidence type="ECO:0000256" key="16">
    <source>
        <dbReference type="SAM" id="Phobius"/>
    </source>
</evidence>
<keyword evidence="8" id="KW-0157">Chromophore</keyword>
<dbReference type="GO" id="GO:0007602">
    <property type="term" value="P:phototransduction"/>
    <property type="evidence" value="ECO:0007669"/>
    <property type="project" value="UniProtKB-KW"/>
</dbReference>
<keyword evidence="6" id="KW-0681">Retinal protein</keyword>
<dbReference type="FunFam" id="1.20.1070.10:FF:000160">
    <property type="entry name" value="Related to Opsin-1"/>
    <property type="match status" value="1"/>
</dbReference>
<evidence type="ECO:0000256" key="12">
    <source>
        <dbReference type="ARBA" id="ARBA00023180"/>
    </source>
</evidence>
<dbReference type="PRINTS" id="PR00251">
    <property type="entry name" value="BACTRLOPSIN"/>
</dbReference>
<keyword evidence="5 16" id="KW-0812">Transmembrane</keyword>
<dbReference type="GO" id="GO:0005216">
    <property type="term" value="F:monoatomic ion channel activity"/>
    <property type="evidence" value="ECO:0007669"/>
    <property type="project" value="InterPro"/>
</dbReference>
<evidence type="ECO:0000256" key="9">
    <source>
        <dbReference type="ARBA" id="ARBA00023016"/>
    </source>
</evidence>
<evidence type="ECO:0000256" key="15">
    <source>
        <dbReference type="SAM" id="MobiDB-lite"/>
    </source>
</evidence>
<evidence type="ECO:0000256" key="14">
    <source>
        <dbReference type="ARBA" id="ARBA00078035"/>
    </source>
</evidence>
<feature type="transmembrane region" description="Helical" evidence="16">
    <location>
        <begin position="72"/>
        <end position="90"/>
    </location>
</feature>
<evidence type="ECO:0000256" key="13">
    <source>
        <dbReference type="ARBA" id="ARBA00069581"/>
    </source>
</evidence>
<keyword evidence="10 16" id="KW-0472">Membrane</keyword>
<dbReference type="PROSITE" id="PS00950">
    <property type="entry name" value="BACTERIAL_OPSIN_1"/>
    <property type="match status" value="1"/>
</dbReference>
<evidence type="ECO:0000256" key="10">
    <source>
        <dbReference type="ARBA" id="ARBA00023136"/>
    </source>
</evidence>
<feature type="transmembrane region" description="Helical" evidence="16">
    <location>
        <begin position="154"/>
        <end position="177"/>
    </location>
</feature>
<dbReference type="SUPFAM" id="SSF81321">
    <property type="entry name" value="Family A G protein-coupled receptor-like"/>
    <property type="match status" value="1"/>
</dbReference>
<evidence type="ECO:0000256" key="1">
    <source>
        <dbReference type="ARBA" id="ARBA00004141"/>
    </source>
</evidence>
<dbReference type="InterPro" id="IPR018229">
    <property type="entry name" value="Rhodopsin_retinal_BS"/>
</dbReference>
<dbReference type="GO" id="GO:0005783">
    <property type="term" value="C:endoplasmic reticulum"/>
    <property type="evidence" value="ECO:0007669"/>
    <property type="project" value="TreeGrafter"/>
</dbReference>
<feature type="transmembrane region" description="Helical" evidence="16">
    <location>
        <begin position="97"/>
        <end position="117"/>
    </location>
</feature>
<evidence type="ECO:0000256" key="5">
    <source>
        <dbReference type="ARBA" id="ARBA00022692"/>
    </source>
</evidence>
<dbReference type="PANTHER" id="PTHR28286:SF1">
    <property type="entry name" value="30 KDA HEAT SHOCK PROTEIN-RELATED"/>
    <property type="match status" value="1"/>
</dbReference>
<dbReference type="EMBL" id="JAADYS010002424">
    <property type="protein sequence ID" value="KAF4458565.1"/>
    <property type="molecule type" value="Genomic_DNA"/>
</dbReference>
<dbReference type="Pfam" id="PF01036">
    <property type="entry name" value="Bac_rhodopsin"/>
    <property type="match status" value="1"/>
</dbReference>
<evidence type="ECO:0000256" key="3">
    <source>
        <dbReference type="ARBA" id="ARBA00022543"/>
    </source>
</evidence>
<organism evidence="17 18">
    <name type="scientific">Fusarium albosuccineum</name>
    <dbReference type="NCBI Taxonomy" id="1237068"/>
    <lineage>
        <taxon>Eukaryota</taxon>
        <taxon>Fungi</taxon>
        <taxon>Dikarya</taxon>
        <taxon>Ascomycota</taxon>
        <taxon>Pezizomycotina</taxon>
        <taxon>Sordariomycetes</taxon>
        <taxon>Hypocreomycetidae</taxon>
        <taxon>Hypocreales</taxon>
        <taxon>Nectriaceae</taxon>
        <taxon>Fusarium</taxon>
        <taxon>Fusarium decemcellulare species complex</taxon>
    </lineage>
</organism>
<dbReference type="GO" id="GO:0009881">
    <property type="term" value="F:photoreceptor activity"/>
    <property type="evidence" value="ECO:0007669"/>
    <property type="project" value="UniProtKB-KW"/>
</dbReference>
<dbReference type="Gene3D" id="1.20.1070.10">
    <property type="entry name" value="Rhodopsin 7-helix transmembrane proteins"/>
    <property type="match status" value="1"/>
</dbReference>
<dbReference type="PANTHER" id="PTHR28286">
    <property type="match status" value="1"/>
</dbReference>
<comment type="similarity">
    <text evidence="2">Belongs to the archaeal/bacterial/fungal opsin family.</text>
</comment>